<gene>
    <name evidence="3" type="ORF">B5M45_24050</name>
</gene>
<dbReference type="GO" id="GO:0009236">
    <property type="term" value="P:cobalamin biosynthetic process"/>
    <property type="evidence" value="ECO:0007669"/>
    <property type="project" value="InterPro"/>
</dbReference>
<dbReference type="Proteomes" id="UP000193040">
    <property type="component" value="Unassembled WGS sequence"/>
</dbReference>
<dbReference type="Gene3D" id="3.40.50.410">
    <property type="entry name" value="von Willebrand factor, type A domain"/>
    <property type="match status" value="1"/>
</dbReference>
<protein>
    <recommendedName>
        <fullName evidence="2">Cobalamin biosynthesis protein CobT VWA domain-containing protein</fullName>
    </recommendedName>
</protein>
<dbReference type="RefSeq" id="WP_084952917.1">
    <property type="nucleotide sequence ID" value="NZ_MZZM01000028.1"/>
</dbReference>
<name>A0A1X0XSU5_MYCSI</name>
<evidence type="ECO:0000313" key="3">
    <source>
        <dbReference type="EMBL" id="ORJ55965.1"/>
    </source>
</evidence>
<dbReference type="PANTHER" id="PTHR41248">
    <property type="entry name" value="NORD PROTEIN"/>
    <property type="match status" value="1"/>
</dbReference>
<feature type="domain" description="Cobalamin biosynthesis protein CobT VWA" evidence="2">
    <location>
        <begin position="337"/>
        <end position="531"/>
    </location>
</feature>
<organism evidence="3 4">
    <name type="scientific">Mycobacterium simiae</name>
    <name type="common">Mycobacterium habana</name>
    <dbReference type="NCBI Taxonomy" id="1784"/>
    <lineage>
        <taxon>Bacteria</taxon>
        <taxon>Bacillati</taxon>
        <taxon>Actinomycetota</taxon>
        <taxon>Actinomycetes</taxon>
        <taxon>Mycobacteriales</taxon>
        <taxon>Mycobacteriaceae</taxon>
        <taxon>Mycobacterium</taxon>
        <taxon>Mycobacterium simiae complex</taxon>
    </lineage>
</organism>
<dbReference type="AlphaFoldDB" id="A0A1X0XSU5"/>
<feature type="region of interest" description="Disordered" evidence="1">
    <location>
        <begin position="231"/>
        <end position="250"/>
    </location>
</feature>
<evidence type="ECO:0000313" key="4">
    <source>
        <dbReference type="Proteomes" id="UP000193040"/>
    </source>
</evidence>
<dbReference type="Pfam" id="PF11775">
    <property type="entry name" value="CobT_C"/>
    <property type="match status" value="1"/>
</dbReference>
<dbReference type="InterPro" id="IPR006538">
    <property type="entry name" value="CobT"/>
</dbReference>
<dbReference type="Pfam" id="PF06213">
    <property type="entry name" value="CobT"/>
    <property type="match status" value="1"/>
</dbReference>
<dbReference type="PANTHER" id="PTHR41248:SF1">
    <property type="entry name" value="NORD PROTEIN"/>
    <property type="match status" value="1"/>
</dbReference>
<dbReference type="PIRSF" id="PIRSF031715">
    <property type="entry name" value="Cob_chel_CobT"/>
    <property type="match status" value="1"/>
</dbReference>
<dbReference type="InterPro" id="IPR051928">
    <property type="entry name" value="NorD/CobT"/>
</dbReference>
<evidence type="ECO:0000259" key="2">
    <source>
        <dbReference type="Pfam" id="PF11775"/>
    </source>
</evidence>
<dbReference type="EMBL" id="MZZM01000028">
    <property type="protein sequence ID" value="ORJ55965.1"/>
    <property type="molecule type" value="Genomic_DNA"/>
</dbReference>
<dbReference type="SUPFAM" id="SSF53300">
    <property type="entry name" value="vWA-like"/>
    <property type="match status" value="1"/>
</dbReference>
<dbReference type="InterPro" id="IPR036465">
    <property type="entry name" value="vWFA_dom_sf"/>
</dbReference>
<accession>A0A1X0XSU5</accession>
<comment type="caution">
    <text evidence="3">The sequence shown here is derived from an EMBL/GenBank/DDBJ whole genome shotgun (WGS) entry which is preliminary data.</text>
</comment>
<proteinExistence type="predicted"/>
<evidence type="ECO:0000256" key="1">
    <source>
        <dbReference type="SAM" id="MobiDB-lite"/>
    </source>
</evidence>
<reference evidence="3 4" key="1">
    <citation type="submission" date="2017-03" db="EMBL/GenBank/DDBJ databases">
        <title>Genomic insights into Mycobacterium simiae human colonization.</title>
        <authorList>
            <person name="Steffani J.L."/>
            <person name="Brunck M.E."/>
            <person name="Cruz E."/>
            <person name="Montiel R."/>
            <person name="Barona F."/>
        </authorList>
    </citation>
    <scope>NUCLEOTIDE SEQUENCE [LARGE SCALE GENOMIC DNA]</scope>
    <source>
        <strain evidence="3 4">MsiGto</strain>
    </source>
</reference>
<sequence>MSDSAGNRGELPARQLRAASIRALSDQRDVHFRGTALYRGRRPVPMPAPHLHPPADRGAADGMALRLRYHDPDVHAALLPEHTASRLVYEMLEQFRVESLVPASWPGVRRNLTARFHEWSVAFESSRSAETESGLLLYTLAQVGRSWLTAEPIAERTQDLIEQTRIELTRAIGRELVLLRRNRHCQSLFGQHARRIAELVADLPQLHAESGEPGVDGDVFEWLFDTGSQEHASAPGAGGGEQPPESPSAPYRVFTQAYDETREVRSLARPAALREYREHLDRLIDASALSAAVLGRRLRMLLDERRNDGWEGGRDCGFVDGRRLARLIATPNERNVFQAEAVVSHTDAIVSFLIDCSGSMKALSESVAVLVDVFARALELAEVGCEILGFTTAAWDGGRARRDWIRAGRPRNPGRLNEVRHLLIKSADTPYRSARTAIAGLLKTDLYREGIDGEAVQWARQRLQARDEQRRILVVISDGGPMDAATVLANGDNYLDQHLRDVLAAGSDVDICAVGVGLDLSVYYDRFASVDLARGTTRRALSDVADTIALASRGGNHR</sequence>
<dbReference type="STRING" id="1784.VC42_22015"/>
<dbReference type="InterPro" id="IPR025861">
    <property type="entry name" value="CobT_VWA_dom"/>
</dbReference>
<keyword evidence="4" id="KW-1185">Reference proteome</keyword>